<dbReference type="Proteomes" id="UP000317909">
    <property type="component" value="Chromosome"/>
</dbReference>
<dbReference type="EMBL" id="CP036339">
    <property type="protein sequence ID" value="QDT71321.1"/>
    <property type="molecule type" value="Genomic_DNA"/>
</dbReference>
<dbReference type="AlphaFoldDB" id="A0A517TSH1"/>
<sequence length="52" mass="5693">MNDTAKLAVITARSKCDAEDMIHAVYVIIGRAATESGGHGRLRIYLTLITQF</sequence>
<protein>
    <submittedName>
        <fullName evidence="1">Uncharacterized protein</fullName>
    </submittedName>
</protein>
<accession>A0A517TSH1</accession>
<evidence type="ECO:0000313" key="1">
    <source>
        <dbReference type="EMBL" id="QDT71321.1"/>
    </source>
</evidence>
<evidence type="ECO:0000313" key="2">
    <source>
        <dbReference type="Proteomes" id="UP000317909"/>
    </source>
</evidence>
<gene>
    <name evidence="1" type="ORF">I41_04780</name>
</gene>
<name>A0A517TSH1_9BACT</name>
<organism evidence="1 2">
    <name type="scientific">Lacipirellula limnantheis</name>
    <dbReference type="NCBI Taxonomy" id="2528024"/>
    <lineage>
        <taxon>Bacteria</taxon>
        <taxon>Pseudomonadati</taxon>
        <taxon>Planctomycetota</taxon>
        <taxon>Planctomycetia</taxon>
        <taxon>Pirellulales</taxon>
        <taxon>Lacipirellulaceae</taxon>
        <taxon>Lacipirellula</taxon>
    </lineage>
</organism>
<reference evidence="1 2" key="1">
    <citation type="submission" date="2019-02" db="EMBL/GenBank/DDBJ databases">
        <title>Deep-cultivation of Planctomycetes and their phenomic and genomic characterization uncovers novel biology.</title>
        <authorList>
            <person name="Wiegand S."/>
            <person name="Jogler M."/>
            <person name="Boedeker C."/>
            <person name="Pinto D."/>
            <person name="Vollmers J."/>
            <person name="Rivas-Marin E."/>
            <person name="Kohn T."/>
            <person name="Peeters S.H."/>
            <person name="Heuer A."/>
            <person name="Rast P."/>
            <person name="Oberbeckmann S."/>
            <person name="Bunk B."/>
            <person name="Jeske O."/>
            <person name="Meyerdierks A."/>
            <person name="Storesund J.E."/>
            <person name="Kallscheuer N."/>
            <person name="Luecker S."/>
            <person name="Lage O.M."/>
            <person name="Pohl T."/>
            <person name="Merkel B.J."/>
            <person name="Hornburger P."/>
            <person name="Mueller R.-W."/>
            <person name="Bruemmer F."/>
            <person name="Labrenz M."/>
            <person name="Spormann A.M."/>
            <person name="Op den Camp H."/>
            <person name="Overmann J."/>
            <person name="Amann R."/>
            <person name="Jetten M.S.M."/>
            <person name="Mascher T."/>
            <person name="Medema M.H."/>
            <person name="Devos D.P."/>
            <person name="Kaster A.-K."/>
            <person name="Ovreas L."/>
            <person name="Rohde M."/>
            <person name="Galperin M.Y."/>
            <person name="Jogler C."/>
        </authorList>
    </citation>
    <scope>NUCLEOTIDE SEQUENCE [LARGE SCALE GENOMIC DNA]</scope>
    <source>
        <strain evidence="1 2">I41</strain>
    </source>
</reference>
<keyword evidence="2" id="KW-1185">Reference proteome</keyword>
<dbReference type="KEGG" id="llh:I41_04780"/>
<proteinExistence type="predicted"/>